<keyword evidence="6" id="KW-1185">Reference proteome</keyword>
<evidence type="ECO:0000256" key="4">
    <source>
        <dbReference type="ARBA" id="ARBA00023163"/>
    </source>
</evidence>
<proteinExistence type="inferred from homology"/>
<evidence type="ECO:0000256" key="2">
    <source>
        <dbReference type="ARBA" id="ARBA00008048"/>
    </source>
</evidence>
<evidence type="ECO:0000313" key="6">
    <source>
        <dbReference type="Proteomes" id="UP000492821"/>
    </source>
</evidence>
<dbReference type="AlphaFoldDB" id="A0A7E4ZZ42"/>
<evidence type="ECO:0000256" key="1">
    <source>
        <dbReference type="ARBA" id="ARBA00004123"/>
    </source>
</evidence>
<protein>
    <submittedName>
        <fullName evidence="7">Mediator of RNA polymerase II transcription subunit 27</fullName>
    </submittedName>
</protein>
<evidence type="ECO:0000256" key="5">
    <source>
        <dbReference type="ARBA" id="ARBA00023242"/>
    </source>
</evidence>
<keyword evidence="3" id="KW-0805">Transcription regulation</keyword>
<dbReference type="GO" id="GO:0016592">
    <property type="term" value="C:mediator complex"/>
    <property type="evidence" value="ECO:0007669"/>
    <property type="project" value="InterPro"/>
</dbReference>
<dbReference type="Pfam" id="PF11571">
    <property type="entry name" value="Med27"/>
    <property type="match status" value="1"/>
</dbReference>
<dbReference type="Proteomes" id="UP000492821">
    <property type="component" value="Unassembled WGS sequence"/>
</dbReference>
<organism evidence="6 7">
    <name type="scientific">Panagrellus redivivus</name>
    <name type="common">Microworm</name>
    <dbReference type="NCBI Taxonomy" id="6233"/>
    <lineage>
        <taxon>Eukaryota</taxon>
        <taxon>Metazoa</taxon>
        <taxon>Ecdysozoa</taxon>
        <taxon>Nematoda</taxon>
        <taxon>Chromadorea</taxon>
        <taxon>Rhabditida</taxon>
        <taxon>Tylenchina</taxon>
        <taxon>Panagrolaimomorpha</taxon>
        <taxon>Panagrolaimoidea</taxon>
        <taxon>Panagrolaimidae</taxon>
        <taxon>Panagrellus</taxon>
    </lineage>
</organism>
<keyword evidence="4" id="KW-0804">Transcription</keyword>
<reference evidence="7" key="2">
    <citation type="submission" date="2020-10" db="UniProtKB">
        <authorList>
            <consortium name="WormBaseParasite"/>
        </authorList>
    </citation>
    <scope>IDENTIFICATION</scope>
</reference>
<dbReference type="WBParaSite" id="Pan_g4714.t1">
    <property type="protein sequence ID" value="Pan_g4714.t1"/>
    <property type="gene ID" value="Pan_g4714"/>
</dbReference>
<evidence type="ECO:0000256" key="3">
    <source>
        <dbReference type="ARBA" id="ARBA00023015"/>
    </source>
</evidence>
<comment type="similarity">
    <text evidence="2">Belongs to the Mediator complex subunit 27 family.</text>
</comment>
<accession>A0A7E4ZZ42</accession>
<comment type="subcellular location">
    <subcellularLocation>
        <location evidence="1">Nucleus</location>
    </subcellularLocation>
</comment>
<keyword evidence="5" id="KW-0539">Nucleus</keyword>
<name>A0A7E4ZZ42_PANRE</name>
<reference evidence="6" key="1">
    <citation type="journal article" date="2013" name="Genetics">
        <title>The draft genome and transcriptome of Panagrellus redivivus are shaped by the harsh demands of a free-living lifestyle.</title>
        <authorList>
            <person name="Srinivasan J."/>
            <person name="Dillman A.R."/>
            <person name="Macchietto M.G."/>
            <person name="Heikkinen L."/>
            <person name="Lakso M."/>
            <person name="Fracchia K.M."/>
            <person name="Antoshechkin I."/>
            <person name="Mortazavi A."/>
            <person name="Wong G."/>
            <person name="Sternberg P.W."/>
        </authorList>
    </citation>
    <scope>NUCLEOTIDE SEQUENCE [LARGE SCALE GENOMIC DNA]</scope>
    <source>
        <strain evidence="6">MT8872</strain>
    </source>
</reference>
<evidence type="ECO:0000313" key="7">
    <source>
        <dbReference type="WBParaSite" id="Pan_g4714.t1"/>
    </source>
</evidence>
<dbReference type="InterPro" id="IPR021627">
    <property type="entry name" value="Mediator_Med27"/>
</dbReference>
<sequence>MAAFQNSAKKAAPLDLASIQESVANCVHSVRHIAHLENWTSNFGHTTDDSIKSIMAYRNLDDKSRELSRVYDQLHRTLNTMPDALYSAEKPDPTMDAIMKFIDEASTDFSVMNTFDATQDALRQQSQTLAYAETCHASLIPHIGNTKHRSIYVDEPEVPKCDGSSDIKEKQKEFETNLKNGIMKFNARFGAKNGKITEKSHDKSVVHAIHELSVQYARESFKLILLVTRGKIDYVNIYGANEDVKYLDDRRKKVDPYAPSQFHAFNSQIQLVNNHFHVFETNQKPKADMETTLFFLVQVAQKVLAGFTSSCVTCKKVLKNGLLPVVSDMKKGSYIHEECK</sequence>